<dbReference type="PROSITE" id="PS51118">
    <property type="entry name" value="HTH_HXLR"/>
    <property type="match status" value="1"/>
</dbReference>
<evidence type="ECO:0000313" key="1">
    <source>
        <dbReference type="EMBL" id="UUN97424.1"/>
    </source>
</evidence>
<dbReference type="InterPro" id="IPR036388">
    <property type="entry name" value="WH-like_DNA-bd_sf"/>
</dbReference>
<accession>A0A0A8TMN6</accession>
<dbReference type="SUPFAM" id="SSF46785">
    <property type="entry name" value="Winged helix' DNA-binding domain"/>
    <property type="match status" value="1"/>
</dbReference>
<sequence>MNQEKYQACPVARSVQLIGDRWVLLIIRDAFDGLKRFSDFQKNLNVAKNILSDRLTKLVDAQILKTQPASDGSAYLEYALTEQGIALFPIVVAFRQWGEQFLFDHNQPHSILIDQHTGEELALMQPMTKQGKQILAQDTLVKKIS</sequence>
<dbReference type="Pfam" id="PF01638">
    <property type="entry name" value="HxlR"/>
    <property type="match status" value="1"/>
</dbReference>
<dbReference type="PANTHER" id="PTHR33204">
    <property type="entry name" value="TRANSCRIPTIONAL REGULATOR, MARR FAMILY"/>
    <property type="match status" value="1"/>
</dbReference>
<dbReference type="eggNOG" id="COG1733">
    <property type="taxonomic scope" value="Bacteria"/>
</dbReference>
<dbReference type="InterPro" id="IPR002577">
    <property type="entry name" value="HTH_HxlR"/>
</dbReference>
<reference evidence="1" key="1">
    <citation type="submission" date="2022-02" db="EMBL/GenBank/DDBJ databases">
        <title>Characterization of Tn125 harboring carbapenem-resistant Acinetobacter bereziniae clinical isolates.</title>
        <authorList>
            <person name="Wong N.-K."/>
            <person name="Pan Q."/>
        </authorList>
    </citation>
    <scope>NUCLEOTIDE SEQUENCE</scope>
    <source>
        <strain evidence="1">GD03393</strain>
    </source>
</reference>
<dbReference type="EMBL" id="CP092085">
    <property type="protein sequence ID" value="UUN97424.1"/>
    <property type="molecule type" value="Genomic_DNA"/>
</dbReference>
<dbReference type="AlphaFoldDB" id="A0A0A8TMN6"/>
<dbReference type="InterPro" id="IPR036390">
    <property type="entry name" value="WH_DNA-bd_sf"/>
</dbReference>
<dbReference type="PANTHER" id="PTHR33204:SF18">
    <property type="entry name" value="TRANSCRIPTIONAL REGULATORY PROTEIN"/>
    <property type="match status" value="1"/>
</dbReference>
<gene>
    <name evidence="1" type="ORF">I9054_019150</name>
</gene>
<proteinExistence type="predicted"/>
<name>A0A0A8TMN6_ACIBZ</name>
<dbReference type="STRING" id="106648.GCA_000753985_02597"/>
<organism evidence="1 2">
    <name type="scientific">Acinetobacter bereziniae</name>
    <name type="common">Acinetobacter genomosp. 10</name>
    <dbReference type="NCBI Taxonomy" id="106648"/>
    <lineage>
        <taxon>Bacteria</taxon>
        <taxon>Pseudomonadati</taxon>
        <taxon>Pseudomonadota</taxon>
        <taxon>Gammaproteobacteria</taxon>
        <taxon>Moraxellales</taxon>
        <taxon>Moraxellaceae</taxon>
        <taxon>Acinetobacter</taxon>
    </lineage>
</organism>
<evidence type="ECO:0000313" key="2">
    <source>
        <dbReference type="Proteomes" id="UP000644140"/>
    </source>
</evidence>
<protein>
    <submittedName>
        <fullName evidence="1">Helix-turn-helix transcriptional regulator</fullName>
    </submittedName>
</protein>
<dbReference type="Proteomes" id="UP000644140">
    <property type="component" value="Chromosome"/>
</dbReference>
<dbReference type="Gene3D" id="1.10.10.10">
    <property type="entry name" value="Winged helix-like DNA-binding domain superfamily/Winged helix DNA-binding domain"/>
    <property type="match status" value="1"/>
</dbReference>
<dbReference type="RefSeq" id="WP_042086930.1">
    <property type="nucleotide sequence ID" value="NZ_BKNL01000001.1"/>
</dbReference>